<feature type="signal peptide" evidence="2">
    <location>
        <begin position="1"/>
        <end position="20"/>
    </location>
</feature>
<dbReference type="PROSITE" id="PS51257">
    <property type="entry name" value="PROKAR_LIPOPROTEIN"/>
    <property type="match status" value="1"/>
</dbReference>
<accession>A0A543NJN3</accession>
<keyword evidence="2" id="KW-0732">Signal</keyword>
<dbReference type="InterPro" id="IPR058248">
    <property type="entry name" value="Lxx211020-like"/>
</dbReference>
<dbReference type="OrthoDB" id="9796962at2"/>
<dbReference type="PANTHER" id="PTHR36302">
    <property type="entry name" value="BLR7088 PROTEIN"/>
    <property type="match status" value="1"/>
</dbReference>
<dbReference type="Gene3D" id="2.60.40.1890">
    <property type="entry name" value="PCu(A)C copper chaperone"/>
    <property type="match status" value="1"/>
</dbReference>
<evidence type="ECO:0000256" key="2">
    <source>
        <dbReference type="SAM" id="SignalP"/>
    </source>
</evidence>
<organism evidence="3 4">
    <name type="scientific">Haloactinospora alba</name>
    <dbReference type="NCBI Taxonomy" id="405555"/>
    <lineage>
        <taxon>Bacteria</taxon>
        <taxon>Bacillati</taxon>
        <taxon>Actinomycetota</taxon>
        <taxon>Actinomycetes</taxon>
        <taxon>Streptosporangiales</taxon>
        <taxon>Nocardiopsidaceae</taxon>
        <taxon>Haloactinospora</taxon>
    </lineage>
</organism>
<dbReference type="Proteomes" id="UP000317422">
    <property type="component" value="Unassembled WGS sequence"/>
</dbReference>
<gene>
    <name evidence="3" type="ORF">FHX37_1999</name>
</gene>
<protein>
    <recommendedName>
        <fullName evidence="5">Copper(I)-binding protein</fullName>
    </recommendedName>
</protein>
<dbReference type="SUPFAM" id="SSF110087">
    <property type="entry name" value="DR1885-like metal-binding protein"/>
    <property type="match status" value="1"/>
</dbReference>
<reference evidence="3 4" key="1">
    <citation type="submission" date="2019-06" db="EMBL/GenBank/DDBJ databases">
        <title>Sequencing the genomes of 1000 actinobacteria strains.</title>
        <authorList>
            <person name="Klenk H.-P."/>
        </authorList>
    </citation>
    <scope>NUCLEOTIDE SEQUENCE [LARGE SCALE GENOMIC DNA]</scope>
    <source>
        <strain evidence="3 4">DSM 45015</strain>
    </source>
</reference>
<proteinExistence type="predicted"/>
<dbReference type="Pfam" id="PF04314">
    <property type="entry name" value="PCuAC"/>
    <property type="match status" value="1"/>
</dbReference>
<keyword evidence="4" id="KW-1185">Reference proteome</keyword>
<dbReference type="PANTHER" id="PTHR36302:SF1">
    <property type="entry name" value="COPPER CHAPERONE PCU(A)C"/>
    <property type="match status" value="1"/>
</dbReference>
<feature type="compositionally biased region" description="Acidic residues" evidence="1">
    <location>
        <begin position="140"/>
        <end position="151"/>
    </location>
</feature>
<name>A0A543NJN3_9ACTN</name>
<dbReference type="AlphaFoldDB" id="A0A543NJN3"/>
<dbReference type="RefSeq" id="WP_141923630.1">
    <property type="nucleotide sequence ID" value="NZ_VFQC01000001.1"/>
</dbReference>
<feature type="chain" id="PRO_5038554961" description="Copper(I)-binding protein" evidence="2">
    <location>
        <begin position="21"/>
        <end position="151"/>
    </location>
</feature>
<dbReference type="InterPro" id="IPR036182">
    <property type="entry name" value="PCuAC_sf"/>
</dbReference>
<feature type="region of interest" description="Disordered" evidence="1">
    <location>
        <begin position="130"/>
        <end position="151"/>
    </location>
</feature>
<evidence type="ECO:0000313" key="3">
    <source>
        <dbReference type="EMBL" id="TQN32073.1"/>
    </source>
</evidence>
<sequence>MRAVTRMAAAAAAGLVGVLAGCGEEQPDITVTDASVRVPANPDVTAGYLTVRNTGGTDDTLTGVTSDAADEVQMHDTRQSDGNTEMVRQEEVAVGAEETVAFETGGLHLMLMEPGELEAGETVRLSLEFSRSGTVPTEAEVVDPTDPDSGN</sequence>
<dbReference type="EMBL" id="VFQC01000001">
    <property type="protein sequence ID" value="TQN32073.1"/>
    <property type="molecule type" value="Genomic_DNA"/>
</dbReference>
<evidence type="ECO:0000313" key="4">
    <source>
        <dbReference type="Proteomes" id="UP000317422"/>
    </source>
</evidence>
<evidence type="ECO:0000256" key="1">
    <source>
        <dbReference type="SAM" id="MobiDB-lite"/>
    </source>
</evidence>
<dbReference type="InterPro" id="IPR007410">
    <property type="entry name" value="LpqE-like"/>
</dbReference>
<comment type="caution">
    <text evidence="3">The sequence shown here is derived from an EMBL/GenBank/DDBJ whole genome shotgun (WGS) entry which is preliminary data.</text>
</comment>
<evidence type="ECO:0008006" key="5">
    <source>
        <dbReference type="Google" id="ProtNLM"/>
    </source>
</evidence>